<evidence type="ECO:0000313" key="3">
    <source>
        <dbReference type="Proteomes" id="UP000051655"/>
    </source>
</evidence>
<feature type="region of interest" description="Disordered" evidence="1">
    <location>
        <begin position="42"/>
        <end position="64"/>
    </location>
</feature>
<organism evidence="2 3">
    <name type="scientific">Weissella kandleri</name>
    <dbReference type="NCBI Taxonomy" id="1616"/>
    <lineage>
        <taxon>Bacteria</taxon>
        <taxon>Bacillati</taxon>
        <taxon>Bacillota</taxon>
        <taxon>Bacilli</taxon>
        <taxon>Lactobacillales</taxon>
        <taxon>Lactobacillaceae</taxon>
        <taxon>Weissella</taxon>
    </lineage>
</organism>
<protein>
    <submittedName>
        <fullName evidence="2">Uncharacterized protein</fullName>
    </submittedName>
</protein>
<dbReference type="AlphaFoldDB" id="A0A0R2JCA7"/>
<comment type="caution">
    <text evidence="2">The sequence shown here is derived from an EMBL/GenBank/DDBJ whole genome shotgun (WGS) entry which is preliminary data.</text>
</comment>
<accession>A0A0R2JCA7</accession>
<evidence type="ECO:0000256" key="1">
    <source>
        <dbReference type="SAM" id="MobiDB-lite"/>
    </source>
</evidence>
<dbReference type="STRING" id="1616.IV73_GL000697"/>
<sequence length="92" mass="10451">MLERPVLRYHEYYPNYDGVLQQLLSAKRARGYIQLADPLNNQATHEKATKTNGHGKARKASTQPQGINLEAIVLEENAVSDKNPSHYFTKNQ</sequence>
<dbReference type="EMBL" id="JQBP01000003">
    <property type="protein sequence ID" value="KRN74943.1"/>
    <property type="molecule type" value="Genomic_DNA"/>
</dbReference>
<keyword evidence="3" id="KW-1185">Reference proteome</keyword>
<proteinExistence type="predicted"/>
<evidence type="ECO:0000313" key="2">
    <source>
        <dbReference type="EMBL" id="KRN74943.1"/>
    </source>
</evidence>
<name>A0A0R2JCA7_9LACO</name>
<dbReference type="OrthoDB" id="2149583at2"/>
<gene>
    <name evidence="2" type="ORF">IV73_GL000697</name>
</gene>
<dbReference type="PATRIC" id="fig|1616.3.peg.717"/>
<dbReference type="RefSeq" id="WP_057754840.1">
    <property type="nucleotide sequence ID" value="NZ_JQBP01000003.1"/>
</dbReference>
<dbReference type="Proteomes" id="UP000051655">
    <property type="component" value="Unassembled WGS sequence"/>
</dbReference>
<reference evidence="2 3" key="1">
    <citation type="journal article" date="2015" name="Genome Announc.">
        <title>Expanding the biotechnology potential of lactobacilli through comparative genomics of 213 strains and associated genera.</title>
        <authorList>
            <person name="Sun Z."/>
            <person name="Harris H.M."/>
            <person name="McCann A."/>
            <person name="Guo C."/>
            <person name="Argimon S."/>
            <person name="Zhang W."/>
            <person name="Yang X."/>
            <person name="Jeffery I.B."/>
            <person name="Cooney J.C."/>
            <person name="Kagawa T.F."/>
            <person name="Liu W."/>
            <person name="Song Y."/>
            <person name="Salvetti E."/>
            <person name="Wrobel A."/>
            <person name="Rasinkangas P."/>
            <person name="Parkhill J."/>
            <person name="Rea M.C."/>
            <person name="O'Sullivan O."/>
            <person name="Ritari J."/>
            <person name="Douillard F.P."/>
            <person name="Paul Ross R."/>
            <person name="Yang R."/>
            <person name="Briner A.E."/>
            <person name="Felis G.E."/>
            <person name="de Vos W.M."/>
            <person name="Barrangou R."/>
            <person name="Klaenhammer T.R."/>
            <person name="Caufield P.W."/>
            <person name="Cui Y."/>
            <person name="Zhang H."/>
            <person name="O'Toole P.W."/>
        </authorList>
    </citation>
    <scope>NUCLEOTIDE SEQUENCE [LARGE SCALE GENOMIC DNA]</scope>
    <source>
        <strain evidence="2 3">DSM 20593</strain>
    </source>
</reference>